<gene>
    <name evidence="1" type="ORF">L914_03622</name>
</gene>
<dbReference type="AlphaFoldDB" id="W2NVT8"/>
<proteinExistence type="predicted"/>
<organism evidence="1">
    <name type="scientific">Phytophthora nicotianae</name>
    <name type="common">Potato buckeye rot agent</name>
    <name type="synonym">Phytophthora parasitica</name>
    <dbReference type="NCBI Taxonomy" id="4792"/>
    <lineage>
        <taxon>Eukaryota</taxon>
        <taxon>Sar</taxon>
        <taxon>Stramenopiles</taxon>
        <taxon>Oomycota</taxon>
        <taxon>Peronosporomycetes</taxon>
        <taxon>Peronosporales</taxon>
        <taxon>Peronosporaceae</taxon>
        <taxon>Phytophthora</taxon>
    </lineage>
</organism>
<evidence type="ECO:0000313" key="1">
    <source>
        <dbReference type="EMBL" id="ETM52812.1"/>
    </source>
</evidence>
<sequence length="34" mass="3843">IQASQYQERAYNMEQLVDAVESALVELESVTLSK</sequence>
<feature type="non-terminal residue" evidence="1">
    <location>
        <position position="1"/>
    </location>
</feature>
<dbReference type="EMBL" id="KI691502">
    <property type="protein sequence ID" value="ETM52812.1"/>
    <property type="molecule type" value="Genomic_DNA"/>
</dbReference>
<protein>
    <submittedName>
        <fullName evidence="1">Uncharacterized protein</fullName>
    </submittedName>
</protein>
<accession>W2NVT8</accession>
<name>W2NVT8_PHYNI</name>
<dbReference type="Proteomes" id="UP000054532">
    <property type="component" value="Unassembled WGS sequence"/>
</dbReference>
<reference evidence="1" key="1">
    <citation type="submission" date="2013-11" db="EMBL/GenBank/DDBJ databases">
        <title>The Genome Sequence of Phytophthora parasitica IAC_01/95.</title>
        <authorList>
            <consortium name="The Broad Institute Genomics Platform"/>
            <person name="Russ C."/>
            <person name="Tyler B."/>
            <person name="Panabieres F."/>
            <person name="Shan W."/>
            <person name="Tripathy S."/>
            <person name="Grunwald N."/>
            <person name="Machado M."/>
            <person name="Johnson C.S."/>
            <person name="Arredondo F."/>
            <person name="Hong C."/>
            <person name="Coffey M."/>
            <person name="Young S.K."/>
            <person name="Zeng Q."/>
            <person name="Gargeya S."/>
            <person name="Fitzgerald M."/>
            <person name="Abouelleil A."/>
            <person name="Alvarado L."/>
            <person name="Chapman S.B."/>
            <person name="Gainer-Dewar J."/>
            <person name="Goldberg J."/>
            <person name="Griggs A."/>
            <person name="Gujja S."/>
            <person name="Hansen M."/>
            <person name="Howarth C."/>
            <person name="Imamovic A."/>
            <person name="Ireland A."/>
            <person name="Larimer J."/>
            <person name="McCowan C."/>
            <person name="Murphy C."/>
            <person name="Pearson M."/>
            <person name="Poon T.W."/>
            <person name="Priest M."/>
            <person name="Roberts A."/>
            <person name="Saif S."/>
            <person name="Shea T."/>
            <person name="Sykes S."/>
            <person name="Wortman J."/>
            <person name="Nusbaum C."/>
            <person name="Birren B."/>
        </authorList>
    </citation>
    <scope>NUCLEOTIDE SEQUENCE [LARGE SCALE GENOMIC DNA]</scope>
    <source>
        <strain evidence="1">IAC_01/95</strain>
    </source>
</reference>